<proteinExistence type="predicted"/>
<dbReference type="RefSeq" id="WP_080978413.1">
    <property type="nucleotide sequence ID" value="NZ_CP066093.1"/>
</dbReference>
<sequence length="107" mass="13086">MMHKRNLIEDNKRGENQSFLYFLHEEKKFDVKALDDLCHYIIELDTISLEELRDIHYIENQILRHLVYHFDDNDLSKISNLPFEYWEYIEPFERLVACLYEGDGEEE</sequence>
<comment type="caution">
    <text evidence="1">The sequence shown here is derived from an EMBL/GenBank/DDBJ whole genome shotgun (WGS) entry which is preliminary data.</text>
</comment>
<dbReference type="AlphaFoldDB" id="A0A2W1IJF3"/>
<gene>
    <name evidence="1" type="ORF">CKU37_10975</name>
</gene>
<name>A0A2W1IJF3_STRSL</name>
<evidence type="ECO:0000313" key="1">
    <source>
        <dbReference type="EMBL" id="PZD55707.1"/>
    </source>
</evidence>
<organism evidence="1 2">
    <name type="scientific">Streptococcus salivarius</name>
    <dbReference type="NCBI Taxonomy" id="1304"/>
    <lineage>
        <taxon>Bacteria</taxon>
        <taxon>Bacillati</taxon>
        <taxon>Bacillota</taxon>
        <taxon>Bacilli</taxon>
        <taxon>Lactobacillales</taxon>
        <taxon>Streptococcaceae</taxon>
        <taxon>Streptococcus</taxon>
    </lineage>
</organism>
<evidence type="ECO:0000313" key="2">
    <source>
        <dbReference type="Proteomes" id="UP000248776"/>
    </source>
</evidence>
<accession>A0A2W1IJF3</accession>
<protein>
    <submittedName>
        <fullName evidence="1">Uncharacterized protein</fullName>
    </submittedName>
</protein>
<dbReference type="EMBL" id="NSIW01000019">
    <property type="protein sequence ID" value="PZD55707.1"/>
    <property type="molecule type" value="Genomic_DNA"/>
</dbReference>
<dbReference type="Proteomes" id="UP000248776">
    <property type="component" value="Unassembled WGS sequence"/>
</dbReference>
<reference evidence="1 2" key="1">
    <citation type="submission" date="2017-08" db="EMBL/GenBank/DDBJ databases">
        <title>Streptococcus salivarius strain HS0302 Genome.</title>
        <authorList>
            <person name="Smith J."/>
            <person name="Deng P."/>
            <person name="Geng M."/>
        </authorList>
    </citation>
    <scope>NUCLEOTIDE SEQUENCE [LARGE SCALE GENOMIC DNA]</scope>
    <source>
        <strain evidence="1 2">HS0302</strain>
    </source>
</reference>